<evidence type="ECO:0000313" key="3">
    <source>
        <dbReference type="Proteomes" id="UP000242287"/>
    </source>
</evidence>
<sequence>MVTTPGPSSPNPATAPSRGGRQVHLPQVYVPPDALVNIKGNAPHKVKEALIRRLAQIHRLGPNSFGYAISARVRVTEVSIVPSSSWSSPASSTHGDDDPGSGPEFVPVVVECRVVCETKVMQDMLALDGTLHQGCISFLIDELSRVSYTR</sequence>
<evidence type="ECO:0000313" key="2">
    <source>
        <dbReference type="EMBL" id="PFH47123.1"/>
    </source>
</evidence>
<dbReference type="AlphaFoldDB" id="A0A2A9NHI7"/>
<proteinExistence type="predicted"/>
<name>A0A2A9NHI7_9AGAR</name>
<protein>
    <submittedName>
        <fullName evidence="2">Uncharacterized protein</fullName>
    </submittedName>
</protein>
<keyword evidence="3" id="KW-1185">Reference proteome</keyword>
<feature type="region of interest" description="Disordered" evidence="1">
    <location>
        <begin position="83"/>
        <end position="102"/>
    </location>
</feature>
<gene>
    <name evidence="2" type="ORF">AMATHDRAFT_7053</name>
</gene>
<feature type="compositionally biased region" description="Low complexity" evidence="1">
    <location>
        <begin position="83"/>
        <end position="92"/>
    </location>
</feature>
<dbReference type="EMBL" id="KZ302132">
    <property type="protein sequence ID" value="PFH47123.1"/>
    <property type="molecule type" value="Genomic_DNA"/>
</dbReference>
<reference evidence="2 3" key="1">
    <citation type="submission" date="2014-02" db="EMBL/GenBank/DDBJ databases">
        <title>Transposable element dynamics among asymbiotic and ectomycorrhizal Amanita fungi.</title>
        <authorList>
            <consortium name="DOE Joint Genome Institute"/>
            <person name="Hess J."/>
            <person name="Skrede I."/>
            <person name="Wolfe B."/>
            <person name="LaButti K."/>
            <person name="Ohm R.A."/>
            <person name="Grigoriev I.V."/>
            <person name="Pringle A."/>
        </authorList>
    </citation>
    <scope>NUCLEOTIDE SEQUENCE [LARGE SCALE GENOMIC DNA]</scope>
    <source>
        <strain evidence="2 3">SKay4041</strain>
    </source>
</reference>
<organism evidence="2 3">
    <name type="scientific">Amanita thiersii Skay4041</name>
    <dbReference type="NCBI Taxonomy" id="703135"/>
    <lineage>
        <taxon>Eukaryota</taxon>
        <taxon>Fungi</taxon>
        <taxon>Dikarya</taxon>
        <taxon>Basidiomycota</taxon>
        <taxon>Agaricomycotina</taxon>
        <taxon>Agaricomycetes</taxon>
        <taxon>Agaricomycetidae</taxon>
        <taxon>Agaricales</taxon>
        <taxon>Pluteineae</taxon>
        <taxon>Amanitaceae</taxon>
        <taxon>Amanita</taxon>
    </lineage>
</organism>
<feature type="region of interest" description="Disordered" evidence="1">
    <location>
        <begin position="1"/>
        <end position="22"/>
    </location>
</feature>
<evidence type="ECO:0000256" key="1">
    <source>
        <dbReference type="SAM" id="MobiDB-lite"/>
    </source>
</evidence>
<dbReference type="Proteomes" id="UP000242287">
    <property type="component" value="Unassembled WGS sequence"/>
</dbReference>
<feature type="compositionally biased region" description="Polar residues" evidence="1">
    <location>
        <begin position="1"/>
        <end position="14"/>
    </location>
</feature>
<dbReference type="STRING" id="703135.A0A2A9NHI7"/>
<accession>A0A2A9NHI7</accession>